<proteinExistence type="predicted"/>
<reference evidence="1 2" key="2">
    <citation type="journal article" date="2017" name="Nature">
        <title>The Apostasia genome and the evolution of orchids.</title>
        <authorList>
            <person name="Zhang G.Q."/>
            <person name="Liu K.W."/>
            <person name="Li Z."/>
            <person name="Lohaus R."/>
            <person name="Hsiao Y.Y."/>
            <person name="Niu S.C."/>
            <person name="Wang J.Y."/>
            <person name="Lin Y.C."/>
            <person name="Xu Q."/>
            <person name="Chen L.J."/>
            <person name="Yoshida K."/>
            <person name="Fujiwara S."/>
            <person name="Wang Z.W."/>
            <person name="Zhang Y.Q."/>
            <person name="Mitsuda N."/>
            <person name="Wang M."/>
            <person name="Liu G.H."/>
            <person name="Pecoraro L."/>
            <person name="Huang H.X."/>
            <person name="Xiao X.J."/>
            <person name="Lin M."/>
            <person name="Wu X.Y."/>
            <person name="Wu W.L."/>
            <person name="Chen Y.Y."/>
            <person name="Chang S.B."/>
            <person name="Sakamoto S."/>
            <person name="Ohme-Takagi M."/>
            <person name="Yagi M."/>
            <person name="Zeng S.J."/>
            <person name="Shen C.Y."/>
            <person name="Yeh C.M."/>
            <person name="Luo Y.B."/>
            <person name="Tsai W.C."/>
            <person name="Van de Peer Y."/>
            <person name="Liu Z.J."/>
        </authorList>
    </citation>
    <scope>NUCLEOTIDE SEQUENCE [LARGE SCALE GENOMIC DNA]</scope>
    <source>
        <tissue evidence="1">The whole plant</tissue>
    </source>
</reference>
<name>A0A2I0WBZ8_9ASPA</name>
<dbReference type="InterPro" id="IPR005024">
    <property type="entry name" value="Snf7_fam"/>
</dbReference>
<dbReference type="AlphaFoldDB" id="A0A2I0WBZ8"/>
<accession>A0A2I0WBZ8</accession>
<dbReference type="GO" id="GO:0006900">
    <property type="term" value="P:vesicle budding from membrane"/>
    <property type="evidence" value="ECO:0007669"/>
    <property type="project" value="TreeGrafter"/>
</dbReference>
<dbReference type="Proteomes" id="UP000233837">
    <property type="component" value="Unassembled WGS sequence"/>
</dbReference>
<protein>
    <submittedName>
        <fullName evidence="1">Vacuolar protein sorting-associated protein 32 like 1</fullName>
    </submittedName>
</protein>
<gene>
    <name evidence="1" type="primary">VPS32.1</name>
    <name evidence="1" type="ORF">MA16_Dca021370</name>
</gene>
<dbReference type="GO" id="GO:0009898">
    <property type="term" value="C:cytoplasmic side of plasma membrane"/>
    <property type="evidence" value="ECO:0007669"/>
    <property type="project" value="TreeGrafter"/>
</dbReference>
<dbReference type="PANTHER" id="PTHR22761">
    <property type="entry name" value="CHARGED MULTIVESICULAR BODY PROTEIN"/>
    <property type="match status" value="1"/>
</dbReference>
<dbReference type="STRING" id="906689.A0A2I0WBZ8"/>
<dbReference type="Gene3D" id="1.10.287.1060">
    <property type="entry name" value="ESAT-6-like"/>
    <property type="match status" value="1"/>
</dbReference>
<keyword evidence="2" id="KW-1185">Reference proteome</keyword>
<reference evidence="1 2" key="1">
    <citation type="journal article" date="2016" name="Sci. Rep.">
        <title>The Dendrobium catenatum Lindl. genome sequence provides insights into polysaccharide synthase, floral development and adaptive evolution.</title>
        <authorList>
            <person name="Zhang G.Q."/>
            <person name="Xu Q."/>
            <person name="Bian C."/>
            <person name="Tsai W.C."/>
            <person name="Yeh C.M."/>
            <person name="Liu K.W."/>
            <person name="Yoshida K."/>
            <person name="Zhang L.S."/>
            <person name="Chang S.B."/>
            <person name="Chen F."/>
            <person name="Shi Y."/>
            <person name="Su Y.Y."/>
            <person name="Zhang Y.Q."/>
            <person name="Chen L.J."/>
            <person name="Yin Y."/>
            <person name="Lin M."/>
            <person name="Huang H."/>
            <person name="Deng H."/>
            <person name="Wang Z.W."/>
            <person name="Zhu S.L."/>
            <person name="Zhao X."/>
            <person name="Deng C."/>
            <person name="Niu S.C."/>
            <person name="Huang J."/>
            <person name="Wang M."/>
            <person name="Liu G.H."/>
            <person name="Yang H.J."/>
            <person name="Xiao X.J."/>
            <person name="Hsiao Y.Y."/>
            <person name="Wu W.L."/>
            <person name="Chen Y.Y."/>
            <person name="Mitsuda N."/>
            <person name="Ohme-Takagi M."/>
            <person name="Luo Y.B."/>
            <person name="Van de Peer Y."/>
            <person name="Liu Z.J."/>
        </authorList>
    </citation>
    <scope>NUCLEOTIDE SEQUENCE [LARGE SCALE GENOMIC DNA]</scope>
    <source>
        <tissue evidence="1">The whole plant</tissue>
    </source>
</reference>
<dbReference type="GO" id="GO:0000815">
    <property type="term" value="C:ESCRT III complex"/>
    <property type="evidence" value="ECO:0007669"/>
    <property type="project" value="TreeGrafter"/>
</dbReference>
<sequence length="152" mass="17355">MSSLTMFAKIFRRCKDEPGSVSPSSTLQQSLKQALGIVALVLCLRKFGREWAFERLEKKEIILQEKIALEIERAKEFTKAKNRPAALQCLMRKKFYEEQIEHLGSFQMLIHDKEQKLQKKSSIIGGQREQITSNVNGKLGKSSIRTTLDSAL</sequence>
<dbReference type="PANTHER" id="PTHR22761:SF91">
    <property type="entry name" value="OS07G0490700 PROTEIN"/>
    <property type="match status" value="1"/>
</dbReference>
<dbReference type="GO" id="GO:0032511">
    <property type="term" value="P:late endosome to vacuole transport via multivesicular body sorting pathway"/>
    <property type="evidence" value="ECO:0007669"/>
    <property type="project" value="TreeGrafter"/>
</dbReference>
<organism evidence="1 2">
    <name type="scientific">Dendrobium catenatum</name>
    <dbReference type="NCBI Taxonomy" id="906689"/>
    <lineage>
        <taxon>Eukaryota</taxon>
        <taxon>Viridiplantae</taxon>
        <taxon>Streptophyta</taxon>
        <taxon>Embryophyta</taxon>
        <taxon>Tracheophyta</taxon>
        <taxon>Spermatophyta</taxon>
        <taxon>Magnoliopsida</taxon>
        <taxon>Liliopsida</taxon>
        <taxon>Asparagales</taxon>
        <taxon>Orchidaceae</taxon>
        <taxon>Epidendroideae</taxon>
        <taxon>Malaxideae</taxon>
        <taxon>Dendrobiinae</taxon>
        <taxon>Dendrobium</taxon>
    </lineage>
</organism>
<dbReference type="GO" id="GO:0005771">
    <property type="term" value="C:multivesicular body"/>
    <property type="evidence" value="ECO:0007669"/>
    <property type="project" value="TreeGrafter"/>
</dbReference>
<evidence type="ECO:0000313" key="1">
    <source>
        <dbReference type="EMBL" id="PKU73179.1"/>
    </source>
</evidence>
<dbReference type="EMBL" id="KZ502769">
    <property type="protein sequence ID" value="PKU73179.1"/>
    <property type="molecule type" value="Genomic_DNA"/>
</dbReference>
<evidence type="ECO:0000313" key="2">
    <source>
        <dbReference type="Proteomes" id="UP000233837"/>
    </source>
</evidence>